<name>A0A3E0U2H8_9GAMM</name>
<dbReference type="Gene3D" id="3.30.70.270">
    <property type="match status" value="1"/>
</dbReference>
<dbReference type="EC" id="2.7.7.65" evidence="1"/>
<dbReference type="CDD" id="cd01949">
    <property type="entry name" value="GGDEF"/>
    <property type="match status" value="1"/>
</dbReference>
<dbReference type="Pfam" id="PF13176">
    <property type="entry name" value="TPR_7"/>
    <property type="match status" value="1"/>
</dbReference>
<comment type="caution">
    <text evidence="6">The sequence shown here is derived from an EMBL/GenBank/DDBJ whole genome shotgun (WGS) entry which is preliminary data.</text>
</comment>
<dbReference type="Pfam" id="PF13181">
    <property type="entry name" value="TPR_8"/>
    <property type="match status" value="2"/>
</dbReference>
<dbReference type="SUPFAM" id="SSF55073">
    <property type="entry name" value="Nucleotide cyclase"/>
    <property type="match status" value="1"/>
</dbReference>
<feature type="repeat" description="TPR" evidence="3">
    <location>
        <begin position="408"/>
        <end position="441"/>
    </location>
</feature>
<evidence type="ECO:0000259" key="5">
    <source>
        <dbReference type="PROSITE" id="PS50887"/>
    </source>
</evidence>
<accession>A0A3E0U2H8</accession>
<evidence type="ECO:0000256" key="4">
    <source>
        <dbReference type="SAM" id="Phobius"/>
    </source>
</evidence>
<dbReference type="GO" id="GO:0043709">
    <property type="term" value="P:cell adhesion involved in single-species biofilm formation"/>
    <property type="evidence" value="ECO:0007669"/>
    <property type="project" value="TreeGrafter"/>
</dbReference>
<dbReference type="PANTHER" id="PTHR45138:SF9">
    <property type="entry name" value="DIGUANYLATE CYCLASE DGCM-RELATED"/>
    <property type="match status" value="1"/>
</dbReference>
<dbReference type="PANTHER" id="PTHR45138">
    <property type="entry name" value="REGULATORY COMPONENTS OF SENSORY TRANSDUCTION SYSTEM"/>
    <property type="match status" value="1"/>
</dbReference>
<reference evidence="7" key="1">
    <citation type="submission" date="2018-08" db="EMBL/GenBank/DDBJ databases">
        <title>Thalassotalea euphylliae genome.</title>
        <authorList>
            <person name="Summers S."/>
            <person name="Rice S.A."/>
            <person name="Freckelton M.L."/>
            <person name="Nedved B.T."/>
            <person name="Hadfield M.G."/>
        </authorList>
    </citation>
    <scope>NUCLEOTIDE SEQUENCE [LARGE SCALE GENOMIC DNA]</scope>
    <source>
        <strain evidence="7">H3</strain>
    </source>
</reference>
<evidence type="ECO:0000313" key="7">
    <source>
        <dbReference type="Proteomes" id="UP000256899"/>
    </source>
</evidence>
<dbReference type="SUPFAM" id="SSF48452">
    <property type="entry name" value="TPR-like"/>
    <property type="match status" value="2"/>
</dbReference>
<keyword evidence="7" id="KW-1185">Reference proteome</keyword>
<dbReference type="SMART" id="SM00267">
    <property type="entry name" value="GGDEF"/>
    <property type="match status" value="1"/>
</dbReference>
<feature type="transmembrane region" description="Helical" evidence="4">
    <location>
        <begin position="492"/>
        <end position="512"/>
    </location>
</feature>
<evidence type="ECO:0000256" key="2">
    <source>
        <dbReference type="ARBA" id="ARBA00034247"/>
    </source>
</evidence>
<keyword evidence="3" id="KW-0802">TPR repeat</keyword>
<keyword evidence="4" id="KW-0812">Transmembrane</keyword>
<dbReference type="InterPro" id="IPR011990">
    <property type="entry name" value="TPR-like_helical_dom_sf"/>
</dbReference>
<evidence type="ECO:0000256" key="3">
    <source>
        <dbReference type="PROSITE-ProRule" id="PRU00339"/>
    </source>
</evidence>
<dbReference type="GO" id="GO:0052621">
    <property type="term" value="F:diguanylate cyclase activity"/>
    <property type="evidence" value="ECO:0007669"/>
    <property type="project" value="UniProtKB-EC"/>
</dbReference>
<dbReference type="SMART" id="SM00028">
    <property type="entry name" value="TPR"/>
    <property type="match status" value="7"/>
</dbReference>
<protein>
    <recommendedName>
        <fullName evidence="1">diguanylate cyclase</fullName>
        <ecNumber evidence="1">2.7.7.65</ecNumber>
    </recommendedName>
</protein>
<dbReference type="EMBL" id="QUOT01000001">
    <property type="protein sequence ID" value="REL30415.1"/>
    <property type="molecule type" value="Genomic_DNA"/>
</dbReference>
<dbReference type="PROSITE" id="PS50005">
    <property type="entry name" value="TPR"/>
    <property type="match status" value="1"/>
</dbReference>
<dbReference type="NCBIfam" id="TIGR00254">
    <property type="entry name" value="GGDEF"/>
    <property type="match status" value="1"/>
</dbReference>
<keyword evidence="4" id="KW-0472">Membrane</keyword>
<sequence>MQKNYLFHFYNQHFNSWLAIRKQPFSSFAKIYSNWFSVLAFASGLALASISTSSFALTLSLAFAPWNAQTADAFEQASNANTSLLEQLAPIRRLSDTEQTKAVHQLQLLKPSLTQYPLSEQLEYYHVLAEVYSLQGQHRLARATAEQGLILASSLISPRIIIAQLAYDLGYALETLGKPEQAMEQYLAGLEVAESLDDQKEIAKGLINIGAIYYQTDKLSEAIIAINDAATIAERLSDLELKGLVYSELGILYGNLKKGEQSREYYQSSYRYYMQAEKPLLAINNLRNIAVSYSASGDTDQAIKTYQRLLNELAPLNNTEMLFSGHVGLANIYVNKELKQYDLALEHLAITELLLADVEHHYLPFQFLINKSNILKEMGQYEQALSTIDEAFKLFYSDNINASPMDEAVLLVLRSETYRLMGEYQKAYNTYHRVYELNMANLESSTAQAEAELRLQYESQRVDIEKSLLESRHRLESLALEDVKETAYYKQLYIYVAALLAIVFAILLNNLMKGQKQLVNASRTDVLTKVLNRSRFIELALKGLKRAKKRREPVAFMLIDCDFFKTINAQYGHRVGDEALILIGQIGQTVFERPNIFARYGGEEFVVLLPSASLTAAKELAERFRQAVVDANPKLSVETELTVSIGISTTEAVSSYKLRDLFDYVDNSLHHTKHQGRERICS</sequence>
<dbReference type="PROSITE" id="PS50887">
    <property type="entry name" value="GGDEF"/>
    <property type="match status" value="1"/>
</dbReference>
<organism evidence="6 7">
    <name type="scientific">Thalassotalea euphylliae</name>
    <dbReference type="NCBI Taxonomy" id="1655234"/>
    <lineage>
        <taxon>Bacteria</taxon>
        <taxon>Pseudomonadati</taxon>
        <taxon>Pseudomonadota</taxon>
        <taxon>Gammaproteobacteria</taxon>
        <taxon>Alteromonadales</taxon>
        <taxon>Colwelliaceae</taxon>
        <taxon>Thalassotalea</taxon>
    </lineage>
</organism>
<gene>
    <name evidence="6" type="ORF">DXX94_06670</name>
</gene>
<evidence type="ECO:0000313" key="6">
    <source>
        <dbReference type="EMBL" id="REL30415.1"/>
    </source>
</evidence>
<dbReference type="GO" id="GO:0005886">
    <property type="term" value="C:plasma membrane"/>
    <property type="evidence" value="ECO:0007669"/>
    <property type="project" value="TreeGrafter"/>
</dbReference>
<dbReference type="Proteomes" id="UP000256899">
    <property type="component" value="Unassembled WGS sequence"/>
</dbReference>
<dbReference type="InterPro" id="IPR043128">
    <property type="entry name" value="Rev_trsase/Diguanyl_cyclase"/>
</dbReference>
<dbReference type="GO" id="GO:1902201">
    <property type="term" value="P:negative regulation of bacterial-type flagellum-dependent cell motility"/>
    <property type="evidence" value="ECO:0007669"/>
    <property type="project" value="TreeGrafter"/>
</dbReference>
<feature type="domain" description="GGDEF" evidence="5">
    <location>
        <begin position="552"/>
        <end position="682"/>
    </location>
</feature>
<dbReference type="InterPro" id="IPR000160">
    <property type="entry name" value="GGDEF_dom"/>
</dbReference>
<dbReference type="Gene3D" id="1.25.40.10">
    <property type="entry name" value="Tetratricopeptide repeat domain"/>
    <property type="match status" value="3"/>
</dbReference>
<comment type="catalytic activity">
    <reaction evidence="2">
        <text>2 GTP = 3',3'-c-di-GMP + 2 diphosphate</text>
        <dbReference type="Rhea" id="RHEA:24898"/>
        <dbReference type="ChEBI" id="CHEBI:33019"/>
        <dbReference type="ChEBI" id="CHEBI:37565"/>
        <dbReference type="ChEBI" id="CHEBI:58805"/>
        <dbReference type="EC" id="2.7.7.65"/>
    </reaction>
</comment>
<dbReference type="Pfam" id="PF00990">
    <property type="entry name" value="GGDEF"/>
    <property type="match status" value="1"/>
</dbReference>
<keyword evidence="4" id="KW-1133">Transmembrane helix</keyword>
<dbReference type="InterPro" id="IPR019734">
    <property type="entry name" value="TPR_rpt"/>
</dbReference>
<evidence type="ECO:0000256" key="1">
    <source>
        <dbReference type="ARBA" id="ARBA00012528"/>
    </source>
</evidence>
<dbReference type="InterPro" id="IPR050469">
    <property type="entry name" value="Diguanylate_Cyclase"/>
</dbReference>
<dbReference type="AlphaFoldDB" id="A0A3E0U2H8"/>
<dbReference type="InterPro" id="IPR029787">
    <property type="entry name" value="Nucleotide_cyclase"/>
</dbReference>
<proteinExistence type="predicted"/>